<feature type="region of interest" description="Disordered" evidence="1">
    <location>
        <begin position="78"/>
        <end position="99"/>
    </location>
</feature>
<protein>
    <submittedName>
        <fullName evidence="2">CIC11C00000001058</fullName>
    </submittedName>
</protein>
<feature type="compositionally biased region" description="Acidic residues" evidence="1">
    <location>
        <begin position="86"/>
        <end position="98"/>
    </location>
</feature>
<dbReference type="EMBL" id="LT635765">
    <property type="protein sequence ID" value="SGZ51199.1"/>
    <property type="molecule type" value="Genomic_DNA"/>
</dbReference>
<organism evidence="2 3">
    <name type="scientific">Sungouiella intermedia</name>
    <dbReference type="NCBI Taxonomy" id="45354"/>
    <lineage>
        <taxon>Eukaryota</taxon>
        <taxon>Fungi</taxon>
        <taxon>Dikarya</taxon>
        <taxon>Ascomycota</taxon>
        <taxon>Saccharomycotina</taxon>
        <taxon>Pichiomycetes</taxon>
        <taxon>Metschnikowiaceae</taxon>
        <taxon>Sungouiella</taxon>
    </lineage>
</organism>
<gene>
    <name evidence="2" type="ORF">SAMEA4029009_CIC11G00000001058</name>
</gene>
<dbReference type="Proteomes" id="UP000182259">
    <property type="component" value="Chromosome II"/>
</dbReference>
<proteinExistence type="predicted"/>
<name>A0A1L0BI22_9ASCO</name>
<dbReference type="AlphaFoldDB" id="A0A1L0BI22"/>
<evidence type="ECO:0000313" key="2">
    <source>
        <dbReference type="EMBL" id="SGZ51199.1"/>
    </source>
</evidence>
<evidence type="ECO:0000256" key="1">
    <source>
        <dbReference type="SAM" id="MobiDB-lite"/>
    </source>
</evidence>
<reference evidence="2 3" key="1">
    <citation type="submission" date="2016-10" db="EMBL/GenBank/DDBJ databases">
        <authorList>
            <person name="de Groot N.N."/>
        </authorList>
    </citation>
    <scope>NUCLEOTIDE SEQUENCE [LARGE SCALE GENOMIC DNA]</scope>
    <source>
        <strain evidence="2 3">PYCC 4715</strain>
    </source>
</reference>
<accession>A0A1L0BI22</accession>
<sequence>MVFFLAVSTKTALTLGAIVGGTVAIIANKEKLMEITADVLQKGADYLHEELNKRKVKMATMMEDGELDFGGKHLLFSSEATTPETSDQESETDDEMDSDTFSVDSLRVGSFENIKEKEGLLVFERFTGSNSTLIGKSKDKDMDNLDLD</sequence>
<evidence type="ECO:0000313" key="3">
    <source>
        <dbReference type="Proteomes" id="UP000182259"/>
    </source>
</evidence>